<feature type="domain" description="HTH lysR-type" evidence="5">
    <location>
        <begin position="1"/>
        <end position="58"/>
    </location>
</feature>
<evidence type="ECO:0000256" key="1">
    <source>
        <dbReference type="ARBA" id="ARBA00009437"/>
    </source>
</evidence>
<evidence type="ECO:0000256" key="2">
    <source>
        <dbReference type="ARBA" id="ARBA00023015"/>
    </source>
</evidence>
<dbReference type="Gene3D" id="1.10.10.10">
    <property type="entry name" value="Winged helix-like DNA-binding domain superfamily/Winged helix DNA-binding domain"/>
    <property type="match status" value="1"/>
</dbReference>
<dbReference type="InterPro" id="IPR005119">
    <property type="entry name" value="LysR_subst-bd"/>
</dbReference>
<dbReference type="EMBL" id="QJKK01000003">
    <property type="protein sequence ID" value="RAL25763.1"/>
    <property type="molecule type" value="Genomic_DNA"/>
</dbReference>
<dbReference type="FunFam" id="1.10.10.10:FF:000001">
    <property type="entry name" value="LysR family transcriptional regulator"/>
    <property type="match status" value="1"/>
</dbReference>
<dbReference type="InterPro" id="IPR036388">
    <property type="entry name" value="WH-like_DNA-bd_sf"/>
</dbReference>
<evidence type="ECO:0000256" key="4">
    <source>
        <dbReference type="ARBA" id="ARBA00023163"/>
    </source>
</evidence>
<keyword evidence="4" id="KW-0804">Transcription</keyword>
<dbReference type="PANTHER" id="PTHR30419:SF24">
    <property type="entry name" value="HTH-TYPE TRANSCRIPTIONAL REGULATOR CZCR"/>
    <property type="match status" value="1"/>
</dbReference>
<evidence type="ECO:0000259" key="5">
    <source>
        <dbReference type="PROSITE" id="PS50931"/>
    </source>
</evidence>
<dbReference type="Proteomes" id="UP000251213">
    <property type="component" value="Unassembled WGS sequence"/>
</dbReference>
<protein>
    <submittedName>
        <fullName evidence="6">LysR family transcriptional regulator</fullName>
    </submittedName>
</protein>
<dbReference type="Pfam" id="PF00126">
    <property type="entry name" value="HTH_1"/>
    <property type="match status" value="1"/>
</dbReference>
<dbReference type="GO" id="GO:0003677">
    <property type="term" value="F:DNA binding"/>
    <property type="evidence" value="ECO:0007669"/>
    <property type="project" value="UniProtKB-KW"/>
</dbReference>
<keyword evidence="2" id="KW-0805">Transcription regulation</keyword>
<dbReference type="InterPro" id="IPR050950">
    <property type="entry name" value="HTH-type_LysR_regulators"/>
</dbReference>
<dbReference type="Gene3D" id="3.40.190.290">
    <property type="match status" value="1"/>
</dbReference>
<evidence type="ECO:0000313" key="7">
    <source>
        <dbReference type="Proteomes" id="UP000251213"/>
    </source>
</evidence>
<sequence>MTLLQFEVFIMVVETKSFTKASQKLGFTQSAVSQMVKKLESELGVTLLNRSRTGVSPTKMGEKMLQHMREVSRIVSIMKQEAAASIGLEIGTLRIGSTPSVSYKLLPGIIGGFRRLFPGIEIRHFEGDNEEVNDWIEKSIVDIGFISSPSHEIEFIPLLKDEMLIFVPDTPYWRQMENINLKDTINNCFIMPKGDCENLIFDLYQKEGLIPKLSYEVSDPTTILAMVQEEIGLTILPKMAVPRHSLAVHSLSLKPQATRTIGLGIRSNSCISPVVNEWIIYSKNYVEQIYPKS</sequence>
<comment type="similarity">
    <text evidence="1">Belongs to the LysR transcriptional regulatory family.</text>
</comment>
<proteinExistence type="inferred from homology"/>
<dbReference type="InterPro" id="IPR000847">
    <property type="entry name" value="LysR_HTH_N"/>
</dbReference>
<dbReference type="Pfam" id="PF03466">
    <property type="entry name" value="LysR_substrate"/>
    <property type="match status" value="1"/>
</dbReference>
<dbReference type="GO" id="GO:0003700">
    <property type="term" value="F:DNA-binding transcription factor activity"/>
    <property type="evidence" value="ECO:0007669"/>
    <property type="project" value="InterPro"/>
</dbReference>
<gene>
    <name evidence="6" type="ORF">DL897_06720</name>
</gene>
<dbReference type="PANTHER" id="PTHR30419">
    <property type="entry name" value="HTH-TYPE TRANSCRIPTIONAL REGULATOR YBHD"/>
    <property type="match status" value="1"/>
</dbReference>
<evidence type="ECO:0000256" key="3">
    <source>
        <dbReference type="ARBA" id="ARBA00023125"/>
    </source>
</evidence>
<evidence type="ECO:0000313" key="6">
    <source>
        <dbReference type="EMBL" id="RAL25763.1"/>
    </source>
</evidence>
<dbReference type="SUPFAM" id="SSF53850">
    <property type="entry name" value="Periplasmic binding protein-like II"/>
    <property type="match status" value="1"/>
</dbReference>
<dbReference type="OrthoDB" id="63123at2"/>
<organism evidence="6 7">
    <name type="scientific">Thermoflavimicrobium daqui</name>
    <dbReference type="NCBI Taxonomy" id="2137476"/>
    <lineage>
        <taxon>Bacteria</taxon>
        <taxon>Bacillati</taxon>
        <taxon>Bacillota</taxon>
        <taxon>Bacilli</taxon>
        <taxon>Bacillales</taxon>
        <taxon>Thermoactinomycetaceae</taxon>
        <taxon>Thermoflavimicrobium</taxon>
    </lineage>
</organism>
<reference evidence="6 7" key="1">
    <citation type="submission" date="2018-06" db="EMBL/GenBank/DDBJ databases">
        <title>Thermoflavimicrobium daqus sp. nov., a thermophilic microbe isolated from Moutai-flavour Daqu.</title>
        <authorList>
            <person name="Wang X."/>
            <person name="Zhou H."/>
        </authorList>
    </citation>
    <scope>NUCLEOTIDE SEQUENCE [LARGE SCALE GENOMIC DNA]</scope>
    <source>
        <strain evidence="6 7">FBKL4.011</strain>
    </source>
</reference>
<dbReference type="SUPFAM" id="SSF46785">
    <property type="entry name" value="Winged helix' DNA-binding domain"/>
    <property type="match status" value="1"/>
</dbReference>
<dbReference type="CDD" id="cd05466">
    <property type="entry name" value="PBP2_LTTR_substrate"/>
    <property type="match status" value="1"/>
</dbReference>
<name>A0A364K645_9BACL</name>
<reference evidence="6 7" key="2">
    <citation type="submission" date="2018-06" db="EMBL/GenBank/DDBJ databases">
        <authorList>
            <person name="Zhirakovskaya E."/>
        </authorList>
    </citation>
    <scope>NUCLEOTIDE SEQUENCE [LARGE SCALE GENOMIC DNA]</scope>
    <source>
        <strain evidence="6 7">FBKL4.011</strain>
    </source>
</reference>
<keyword evidence="7" id="KW-1185">Reference proteome</keyword>
<accession>A0A364K645</accession>
<dbReference type="PROSITE" id="PS50931">
    <property type="entry name" value="HTH_LYSR"/>
    <property type="match status" value="1"/>
</dbReference>
<comment type="caution">
    <text evidence="6">The sequence shown here is derived from an EMBL/GenBank/DDBJ whole genome shotgun (WGS) entry which is preliminary data.</text>
</comment>
<dbReference type="GO" id="GO:0005829">
    <property type="term" value="C:cytosol"/>
    <property type="evidence" value="ECO:0007669"/>
    <property type="project" value="TreeGrafter"/>
</dbReference>
<keyword evidence="3" id="KW-0238">DNA-binding</keyword>
<dbReference type="PRINTS" id="PR00039">
    <property type="entry name" value="HTHLYSR"/>
</dbReference>
<dbReference type="InterPro" id="IPR036390">
    <property type="entry name" value="WH_DNA-bd_sf"/>
</dbReference>
<dbReference type="AlphaFoldDB" id="A0A364K645"/>
<dbReference type="RefSeq" id="WP_113658377.1">
    <property type="nucleotide sequence ID" value="NZ_KZ845665.1"/>
</dbReference>